<keyword evidence="2" id="KW-1133">Transmembrane helix</keyword>
<comment type="caution">
    <text evidence="3">The sequence shown here is derived from an EMBL/GenBank/DDBJ whole genome shotgun (WGS) entry which is preliminary data.</text>
</comment>
<keyword evidence="1" id="KW-0175">Coiled coil</keyword>
<evidence type="ECO:0000313" key="4">
    <source>
        <dbReference type="Proteomes" id="UP000295375"/>
    </source>
</evidence>
<dbReference type="Proteomes" id="UP000295375">
    <property type="component" value="Unassembled WGS sequence"/>
</dbReference>
<keyword evidence="2" id="KW-0812">Transmembrane</keyword>
<evidence type="ECO:0000313" key="3">
    <source>
        <dbReference type="EMBL" id="TDQ48085.1"/>
    </source>
</evidence>
<dbReference type="RefSeq" id="WP_133590528.1">
    <property type="nucleotide sequence ID" value="NZ_CP037953.1"/>
</dbReference>
<dbReference type="AlphaFoldDB" id="A0A4R6US11"/>
<gene>
    <name evidence="3" type="ORF">EV696_10865</name>
</gene>
<reference evidence="3 4" key="1">
    <citation type="submission" date="2019-03" db="EMBL/GenBank/DDBJ databases">
        <title>Genomic Encyclopedia of Type Strains, Phase IV (KMG-IV): sequencing the most valuable type-strain genomes for metagenomic binning, comparative biology and taxonomic classification.</title>
        <authorList>
            <person name="Goeker M."/>
        </authorList>
    </citation>
    <scope>NUCLEOTIDE SEQUENCE [LARGE SCALE GENOMIC DNA]</scope>
    <source>
        <strain evidence="3 4">DSM 103792</strain>
    </source>
</reference>
<proteinExistence type="predicted"/>
<accession>A0A4R6US11</accession>
<keyword evidence="2" id="KW-0472">Membrane</keyword>
<feature type="transmembrane region" description="Helical" evidence="2">
    <location>
        <begin position="16"/>
        <end position="39"/>
    </location>
</feature>
<feature type="coiled-coil region" evidence="1">
    <location>
        <begin position="66"/>
        <end position="100"/>
    </location>
</feature>
<evidence type="ECO:0000256" key="1">
    <source>
        <dbReference type="SAM" id="Coils"/>
    </source>
</evidence>
<evidence type="ECO:0000256" key="2">
    <source>
        <dbReference type="SAM" id="Phobius"/>
    </source>
</evidence>
<dbReference type="EMBL" id="SNYM01000008">
    <property type="protein sequence ID" value="TDQ48085.1"/>
    <property type="molecule type" value="Genomic_DNA"/>
</dbReference>
<protein>
    <submittedName>
        <fullName evidence="3">Uncharacterized protein</fullName>
    </submittedName>
</protein>
<organism evidence="3 4">
    <name type="scientific">Permianibacter aggregans</name>
    <dbReference type="NCBI Taxonomy" id="1510150"/>
    <lineage>
        <taxon>Bacteria</taxon>
        <taxon>Pseudomonadati</taxon>
        <taxon>Pseudomonadota</taxon>
        <taxon>Gammaproteobacteria</taxon>
        <taxon>Pseudomonadales</taxon>
        <taxon>Pseudomonadaceae</taxon>
        <taxon>Permianibacter</taxon>
    </lineage>
</organism>
<sequence length="245" mass="27560">MNEKEFTQLANTSRRAAALTLLGVVIIVGSLLYATANLYRSQEQLEENRVRLEQYTVRLSEMEIAEKEKTVVLRSLNERIAQAQERLDRIKNELEKAPSADAFASIGNEVQQLEKSIAAADIDTRIALELPGLIEKMNNVAKSERTSAVQQLVTNYKTEPLAVEQAVTMLELPKLDDLSAQGRINVLYFLRHTESSAWNPHSVLRAKSAIDTIQKRDESKVAQIGPQTQKELEELSAYLNQLDQL</sequence>
<name>A0A4R6US11_9GAMM</name>
<keyword evidence="4" id="KW-1185">Reference proteome</keyword>